<dbReference type="EMBL" id="CABFNB010000097">
    <property type="protein sequence ID" value="VTZ61835.1"/>
    <property type="molecule type" value="Genomic_DNA"/>
</dbReference>
<evidence type="ECO:0000256" key="1">
    <source>
        <dbReference type="ARBA" id="ARBA00022598"/>
    </source>
</evidence>
<keyword evidence="6" id="KW-0963">Cytoplasm</keyword>
<evidence type="ECO:0000259" key="7">
    <source>
        <dbReference type="Pfam" id="PF01171"/>
    </source>
</evidence>
<feature type="binding site" evidence="6">
    <location>
        <begin position="27"/>
        <end position="32"/>
    </location>
    <ligand>
        <name>ATP</name>
        <dbReference type="ChEBI" id="CHEBI:30616"/>
    </ligand>
</feature>
<keyword evidence="1 6" id="KW-0436">Ligase</keyword>
<dbReference type="InterPro" id="IPR011063">
    <property type="entry name" value="TilS/TtcA_N"/>
</dbReference>
<accession>A0A508WWZ0</accession>
<evidence type="ECO:0000256" key="5">
    <source>
        <dbReference type="ARBA" id="ARBA00048539"/>
    </source>
</evidence>
<comment type="subcellular location">
    <subcellularLocation>
        <location evidence="6">Cytoplasm</location>
    </subcellularLocation>
</comment>
<comment type="similarity">
    <text evidence="6">Belongs to the tRNA(Ile)-lysidine synthase family.</text>
</comment>
<dbReference type="CDD" id="cd01992">
    <property type="entry name" value="TilS_N"/>
    <property type="match status" value="1"/>
</dbReference>
<protein>
    <recommendedName>
        <fullName evidence="6">tRNA(Ile)-lysidine synthase</fullName>
        <ecNumber evidence="6">6.3.4.19</ecNumber>
    </recommendedName>
    <alternativeName>
        <fullName evidence="6">tRNA(Ile)-2-lysyl-cytidine synthase</fullName>
    </alternativeName>
    <alternativeName>
        <fullName evidence="6">tRNA(Ile)-lysidine synthetase</fullName>
    </alternativeName>
</protein>
<evidence type="ECO:0000313" key="8">
    <source>
        <dbReference type="EMBL" id="VTZ61835.1"/>
    </source>
</evidence>
<comment type="domain">
    <text evidence="6">The N-terminal region contains the highly conserved SGGXDS motif, predicted to be a P-loop motif involved in ATP binding.</text>
</comment>
<dbReference type="Proteomes" id="UP000507954">
    <property type="component" value="Unassembled WGS sequence"/>
</dbReference>
<dbReference type="Gene3D" id="3.40.50.620">
    <property type="entry name" value="HUPs"/>
    <property type="match status" value="1"/>
</dbReference>
<comment type="catalytic activity">
    <reaction evidence="5 6">
        <text>cytidine(34) in tRNA(Ile2) + L-lysine + ATP = lysidine(34) in tRNA(Ile2) + AMP + diphosphate + H(+)</text>
        <dbReference type="Rhea" id="RHEA:43744"/>
        <dbReference type="Rhea" id="RHEA-COMP:10625"/>
        <dbReference type="Rhea" id="RHEA-COMP:10670"/>
        <dbReference type="ChEBI" id="CHEBI:15378"/>
        <dbReference type="ChEBI" id="CHEBI:30616"/>
        <dbReference type="ChEBI" id="CHEBI:32551"/>
        <dbReference type="ChEBI" id="CHEBI:33019"/>
        <dbReference type="ChEBI" id="CHEBI:82748"/>
        <dbReference type="ChEBI" id="CHEBI:83665"/>
        <dbReference type="ChEBI" id="CHEBI:456215"/>
        <dbReference type="EC" id="6.3.4.19"/>
    </reaction>
</comment>
<keyword evidence="4 6" id="KW-0067">ATP-binding</keyword>
<evidence type="ECO:0000256" key="6">
    <source>
        <dbReference type="HAMAP-Rule" id="MF_01161"/>
    </source>
</evidence>
<dbReference type="AlphaFoldDB" id="A0A508WWZ0"/>
<gene>
    <name evidence="6 8" type="primary">tilS</name>
    <name evidence="8" type="ORF">EMEDMD4_310084</name>
</gene>
<dbReference type="NCBIfam" id="TIGR02432">
    <property type="entry name" value="lysidine_TilS_N"/>
    <property type="match status" value="1"/>
</dbReference>
<dbReference type="RefSeq" id="WP_018209419.1">
    <property type="nucleotide sequence ID" value="NZ_CABFNB010000097.1"/>
</dbReference>
<dbReference type="HAMAP" id="MF_01161">
    <property type="entry name" value="tRNA_Ile_lys_synt"/>
    <property type="match status" value="1"/>
</dbReference>
<evidence type="ECO:0000256" key="3">
    <source>
        <dbReference type="ARBA" id="ARBA00022741"/>
    </source>
</evidence>
<dbReference type="InterPro" id="IPR012094">
    <property type="entry name" value="tRNA_Ile_lys_synt"/>
</dbReference>
<dbReference type="EC" id="6.3.4.19" evidence="6"/>
<dbReference type="Pfam" id="PF01171">
    <property type="entry name" value="ATP_bind_3"/>
    <property type="match status" value="1"/>
</dbReference>
<name>A0A508WWZ0_9HYPH</name>
<dbReference type="GO" id="GO:0032267">
    <property type="term" value="F:tRNA(Ile)-lysidine synthase activity"/>
    <property type="evidence" value="ECO:0007669"/>
    <property type="project" value="UniProtKB-EC"/>
</dbReference>
<sequence length="453" mass="48300">MPDAVFDTASYFLRSFTRPCRILVAVSGGSDSMGVLMALHAAIATGEHPGFSLAACTVDHALRPQSAEEAASVAAFCRTLDIAHRTRRWEGAKPATGIQAAARKIRYELLAVAAEALGADCIVTGHTREDQHETIEMRRARSNGPGIDDGEGEGHGGAGMAATMLYGRRVWVLRPFLRLGRAEIRSFLDARAVAWIDDPSNANHAFERVRVRARIAASDDMQMPLWGGRQRAASSAAAAGLIEDRIRVHEALVAEITAENAGATDDPDWRRALLIVASALGGRDHLPARATVQRLSEFLRAGKPGRMTAGRVVFDRRAGGLYLYREARNLPVLALGPGGQGLWDGRFKITSGGPALVVTADASGRRSAQRLIDAGLPMGIVKRASTVAPGIAPADAAGIASGEALAEIEYNIAPFDTFLPGFDRIMADAVAVSFGRERYPAPPVHDVLTEMGM</sequence>
<feature type="domain" description="tRNA(Ile)-lysidine/2-thiocytidine synthase N-terminal" evidence="7">
    <location>
        <begin position="22"/>
        <end position="213"/>
    </location>
</feature>
<comment type="function">
    <text evidence="6">Ligates lysine onto the cytidine present at position 34 of the AUA codon-specific tRNA(Ile) that contains the anticodon CAU, in an ATP-dependent manner. Cytidine is converted to lysidine, thus changing the amino acid specificity of the tRNA from methionine to isoleucine.</text>
</comment>
<organism evidence="8">
    <name type="scientific">Sinorhizobium medicae</name>
    <dbReference type="NCBI Taxonomy" id="110321"/>
    <lineage>
        <taxon>Bacteria</taxon>
        <taxon>Pseudomonadati</taxon>
        <taxon>Pseudomonadota</taxon>
        <taxon>Alphaproteobacteria</taxon>
        <taxon>Hyphomicrobiales</taxon>
        <taxon>Rhizobiaceae</taxon>
        <taxon>Sinorhizobium/Ensifer group</taxon>
        <taxon>Sinorhizobium</taxon>
    </lineage>
</organism>
<dbReference type="SUPFAM" id="SSF52402">
    <property type="entry name" value="Adenine nucleotide alpha hydrolases-like"/>
    <property type="match status" value="1"/>
</dbReference>
<evidence type="ECO:0000256" key="2">
    <source>
        <dbReference type="ARBA" id="ARBA00022694"/>
    </source>
</evidence>
<keyword evidence="2 6" id="KW-0819">tRNA processing</keyword>
<dbReference type="InterPro" id="IPR014729">
    <property type="entry name" value="Rossmann-like_a/b/a_fold"/>
</dbReference>
<dbReference type="PANTHER" id="PTHR43033">
    <property type="entry name" value="TRNA(ILE)-LYSIDINE SYNTHASE-RELATED"/>
    <property type="match status" value="1"/>
</dbReference>
<dbReference type="GO" id="GO:0005524">
    <property type="term" value="F:ATP binding"/>
    <property type="evidence" value="ECO:0007669"/>
    <property type="project" value="UniProtKB-UniRule"/>
</dbReference>
<dbReference type="InterPro" id="IPR012795">
    <property type="entry name" value="tRNA_Ile_lys_synt_N"/>
</dbReference>
<dbReference type="PANTHER" id="PTHR43033:SF1">
    <property type="entry name" value="TRNA(ILE)-LYSIDINE SYNTHASE-RELATED"/>
    <property type="match status" value="1"/>
</dbReference>
<reference evidence="8" key="1">
    <citation type="submission" date="2019-06" db="EMBL/GenBank/DDBJ databases">
        <authorList>
            <person name="Le Quere A."/>
            <person name="Colella S."/>
        </authorList>
    </citation>
    <scope>NUCLEOTIDE SEQUENCE</scope>
    <source>
        <strain evidence="8">EmedicaeMD41</strain>
    </source>
</reference>
<evidence type="ECO:0000256" key="4">
    <source>
        <dbReference type="ARBA" id="ARBA00022840"/>
    </source>
</evidence>
<proteinExistence type="inferred from homology"/>
<dbReference type="GO" id="GO:0005737">
    <property type="term" value="C:cytoplasm"/>
    <property type="evidence" value="ECO:0007669"/>
    <property type="project" value="UniProtKB-SubCell"/>
</dbReference>
<keyword evidence="3 6" id="KW-0547">Nucleotide-binding</keyword>
<dbReference type="GO" id="GO:0006400">
    <property type="term" value="P:tRNA modification"/>
    <property type="evidence" value="ECO:0007669"/>
    <property type="project" value="UniProtKB-UniRule"/>
</dbReference>